<dbReference type="InterPro" id="IPR016032">
    <property type="entry name" value="Sig_transdc_resp-reg_C-effctor"/>
</dbReference>
<dbReference type="eggNOG" id="COG2197">
    <property type="taxonomic scope" value="Bacteria"/>
</dbReference>
<dbReference type="Pfam" id="PF00072">
    <property type="entry name" value="Response_reg"/>
    <property type="match status" value="1"/>
</dbReference>
<keyword evidence="1 5" id="KW-0597">Phosphoprotein</keyword>
<dbReference type="Gene3D" id="3.40.50.2300">
    <property type="match status" value="1"/>
</dbReference>
<dbReference type="SMART" id="SM00421">
    <property type="entry name" value="HTH_LUXR"/>
    <property type="match status" value="1"/>
</dbReference>
<organism evidence="8 9">
    <name type="scientific">Ktedonobacter racemifer DSM 44963</name>
    <dbReference type="NCBI Taxonomy" id="485913"/>
    <lineage>
        <taxon>Bacteria</taxon>
        <taxon>Bacillati</taxon>
        <taxon>Chloroflexota</taxon>
        <taxon>Ktedonobacteria</taxon>
        <taxon>Ktedonobacterales</taxon>
        <taxon>Ktedonobacteraceae</taxon>
        <taxon>Ktedonobacter</taxon>
    </lineage>
</organism>
<dbReference type="AlphaFoldDB" id="D6THM5"/>
<evidence type="ECO:0000256" key="3">
    <source>
        <dbReference type="ARBA" id="ARBA00023125"/>
    </source>
</evidence>
<feature type="domain" description="HTH luxR-type" evidence="6">
    <location>
        <begin position="205"/>
        <end position="270"/>
    </location>
</feature>
<name>D6THM5_KTERA</name>
<dbReference type="PROSITE" id="PS50043">
    <property type="entry name" value="HTH_LUXR_2"/>
    <property type="match status" value="1"/>
</dbReference>
<dbReference type="InterPro" id="IPR000792">
    <property type="entry name" value="Tscrpt_reg_LuxR_C"/>
</dbReference>
<dbReference type="InterPro" id="IPR039420">
    <property type="entry name" value="WalR-like"/>
</dbReference>
<dbReference type="InterPro" id="IPR001789">
    <property type="entry name" value="Sig_transdc_resp-reg_receiver"/>
</dbReference>
<proteinExistence type="predicted"/>
<evidence type="ECO:0000256" key="4">
    <source>
        <dbReference type="ARBA" id="ARBA00023163"/>
    </source>
</evidence>
<dbReference type="PRINTS" id="PR00038">
    <property type="entry name" value="HTHLUXR"/>
</dbReference>
<dbReference type="STRING" id="485913.Krac_10553"/>
<keyword evidence="9" id="KW-1185">Reference proteome</keyword>
<dbReference type="PROSITE" id="PS00622">
    <property type="entry name" value="HTH_LUXR_1"/>
    <property type="match status" value="1"/>
</dbReference>
<dbReference type="InParanoid" id="D6THM5"/>
<keyword evidence="4" id="KW-0804">Transcription</keyword>
<dbReference type="InterPro" id="IPR011006">
    <property type="entry name" value="CheY-like_superfamily"/>
</dbReference>
<dbReference type="InterPro" id="IPR058245">
    <property type="entry name" value="NreC/VraR/RcsB-like_REC"/>
</dbReference>
<dbReference type="EMBL" id="ADVG01000001">
    <property type="protein sequence ID" value="EFH89030.1"/>
    <property type="molecule type" value="Genomic_DNA"/>
</dbReference>
<dbReference type="GO" id="GO:0003677">
    <property type="term" value="F:DNA binding"/>
    <property type="evidence" value="ECO:0007669"/>
    <property type="project" value="UniProtKB-KW"/>
</dbReference>
<dbReference type="GO" id="GO:0006355">
    <property type="term" value="P:regulation of DNA-templated transcription"/>
    <property type="evidence" value="ECO:0007669"/>
    <property type="project" value="InterPro"/>
</dbReference>
<dbReference type="CDD" id="cd17535">
    <property type="entry name" value="REC_NarL-like"/>
    <property type="match status" value="1"/>
</dbReference>
<evidence type="ECO:0000313" key="8">
    <source>
        <dbReference type="EMBL" id="EFH89030.1"/>
    </source>
</evidence>
<evidence type="ECO:0000313" key="9">
    <source>
        <dbReference type="Proteomes" id="UP000004508"/>
    </source>
</evidence>
<protein>
    <submittedName>
        <fullName evidence="8">Two component transcriptional regulator, LuxR family</fullName>
    </submittedName>
</protein>
<evidence type="ECO:0000256" key="5">
    <source>
        <dbReference type="PROSITE-ProRule" id="PRU00169"/>
    </source>
</evidence>
<dbReference type="CDD" id="cd06170">
    <property type="entry name" value="LuxR_C_like"/>
    <property type="match status" value="1"/>
</dbReference>
<dbReference type="GO" id="GO:0000160">
    <property type="term" value="P:phosphorelay signal transduction system"/>
    <property type="evidence" value="ECO:0007669"/>
    <property type="project" value="InterPro"/>
</dbReference>
<dbReference type="PANTHER" id="PTHR43214:SF24">
    <property type="entry name" value="TRANSCRIPTIONAL REGULATORY PROTEIN NARL-RELATED"/>
    <property type="match status" value="1"/>
</dbReference>
<evidence type="ECO:0000256" key="2">
    <source>
        <dbReference type="ARBA" id="ARBA00023015"/>
    </source>
</evidence>
<dbReference type="SUPFAM" id="SSF52172">
    <property type="entry name" value="CheY-like"/>
    <property type="match status" value="1"/>
</dbReference>
<feature type="domain" description="Response regulatory" evidence="7">
    <location>
        <begin position="63"/>
        <end position="179"/>
    </location>
</feature>
<evidence type="ECO:0000256" key="1">
    <source>
        <dbReference type="ARBA" id="ARBA00022553"/>
    </source>
</evidence>
<dbReference type="PROSITE" id="PS50110">
    <property type="entry name" value="RESPONSE_REGULATORY"/>
    <property type="match status" value="1"/>
</dbReference>
<dbReference type="PANTHER" id="PTHR43214">
    <property type="entry name" value="TWO-COMPONENT RESPONSE REGULATOR"/>
    <property type="match status" value="1"/>
</dbReference>
<keyword evidence="3" id="KW-0238">DNA-binding</keyword>
<accession>D6THM5</accession>
<evidence type="ECO:0000259" key="7">
    <source>
        <dbReference type="PROSITE" id="PS50110"/>
    </source>
</evidence>
<keyword evidence="2" id="KW-0805">Transcription regulation</keyword>
<reference evidence="8 9" key="1">
    <citation type="journal article" date="2011" name="Stand. Genomic Sci.">
        <title>Non-contiguous finished genome sequence and contextual data of the filamentous soil bacterium Ktedonobacter racemifer type strain (SOSP1-21).</title>
        <authorList>
            <person name="Chang Y.J."/>
            <person name="Land M."/>
            <person name="Hauser L."/>
            <person name="Chertkov O."/>
            <person name="Del Rio T.G."/>
            <person name="Nolan M."/>
            <person name="Copeland A."/>
            <person name="Tice H."/>
            <person name="Cheng J.F."/>
            <person name="Lucas S."/>
            <person name="Han C."/>
            <person name="Goodwin L."/>
            <person name="Pitluck S."/>
            <person name="Ivanova N."/>
            <person name="Ovchinikova G."/>
            <person name="Pati A."/>
            <person name="Chen A."/>
            <person name="Palaniappan K."/>
            <person name="Mavromatis K."/>
            <person name="Liolios K."/>
            <person name="Brettin T."/>
            <person name="Fiebig A."/>
            <person name="Rohde M."/>
            <person name="Abt B."/>
            <person name="Goker M."/>
            <person name="Detter J.C."/>
            <person name="Woyke T."/>
            <person name="Bristow J."/>
            <person name="Eisen J.A."/>
            <person name="Markowitz V."/>
            <person name="Hugenholtz P."/>
            <person name="Kyrpides N.C."/>
            <person name="Klenk H.P."/>
            <person name="Lapidus A."/>
        </authorList>
    </citation>
    <scope>NUCLEOTIDE SEQUENCE [LARGE SCALE GENOMIC DNA]</scope>
    <source>
        <strain evidence="9">DSM 44963</strain>
    </source>
</reference>
<feature type="modified residue" description="4-aspartylphosphate" evidence="5">
    <location>
        <position position="114"/>
    </location>
</feature>
<dbReference type="SUPFAM" id="SSF46894">
    <property type="entry name" value="C-terminal effector domain of the bipartite response regulators"/>
    <property type="match status" value="1"/>
</dbReference>
<comment type="caution">
    <text evidence="8">The sequence shown here is derived from an EMBL/GenBank/DDBJ whole genome shotgun (WGS) entry which is preliminary data.</text>
</comment>
<evidence type="ECO:0000259" key="6">
    <source>
        <dbReference type="PROSITE" id="PS50043"/>
    </source>
</evidence>
<dbReference type="Pfam" id="PF00196">
    <property type="entry name" value="GerE"/>
    <property type="match status" value="1"/>
</dbReference>
<gene>
    <name evidence="8" type="ORF">Krac_10553</name>
</gene>
<dbReference type="SMART" id="SM00448">
    <property type="entry name" value="REC"/>
    <property type="match status" value="1"/>
</dbReference>
<dbReference type="Proteomes" id="UP000004508">
    <property type="component" value="Unassembled WGS sequence"/>
</dbReference>
<sequence length="273" mass="30076">MGGLFRAGWRERAEELGGNVHHQKSPIGWNADHRTASAGGKHRWTKDTRIKEIHTRKSMDPLTVLIVDDHQFFRDGVQALLDAQPDIECAGEATTGCEAIRLAAERQPDVVFMDVHMPSMSGVDATRQIVSNSPQIRVLVVTMFEDDHLVFAAMRAGARGYLLKGVRHEDMVRAIRAVGSGDAIFSPAIATRLVSYFSALQPEHPSQIFPELSHRERDILALLAQGCKNAEIAERLVVSPKTVRNYVSNIISKLQVADRAQAILRAKDAGLGS</sequence>